<evidence type="ECO:0000313" key="3">
    <source>
        <dbReference type="Proteomes" id="UP000639606"/>
    </source>
</evidence>
<name>A0A918ALJ6_9PSEU</name>
<dbReference type="Pfam" id="PF12770">
    <property type="entry name" value="CHAT"/>
    <property type="match status" value="1"/>
</dbReference>
<protein>
    <submittedName>
        <fullName evidence="2">CHAT domain-containing protein</fullName>
    </submittedName>
</protein>
<evidence type="ECO:0000259" key="1">
    <source>
        <dbReference type="Pfam" id="PF12770"/>
    </source>
</evidence>
<organism evidence="2 3">
    <name type="scientific">Saccharothrix coeruleofusca</name>
    <dbReference type="NCBI Taxonomy" id="33919"/>
    <lineage>
        <taxon>Bacteria</taxon>
        <taxon>Bacillati</taxon>
        <taxon>Actinomycetota</taxon>
        <taxon>Actinomycetes</taxon>
        <taxon>Pseudonocardiales</taxon>
        <taxon>Pseudonocardiaceae</taxon>
        <taxon>Saccharothrix</taxon>
    </lineage>
</organism>
<dbReference type="InterPro" id="IPR024983">
    <property type="entry name" value="CHAT_dom"/>
</dbReference>
<dbReference type="EMBL" id="BMRG01000005">
    <property type="protein sequence ID" value="GGP56631.1"/>
    <property type="molecule type" value="Genomic_DNA"/>
</dbReference>
<dbReference type="Proteomes" id="UP000639606">
    <property type="component" value="Unassembled WGS sequence"/>
</dbReference>
<feature type="domain" description="CHAT" evidence="1">
    <location>
        <begin position="513"/>
        <end position="703"/>
    </location>
</feature>
<dbReference type="Gene3D" id="1.25.40.10">
    <property type="entry name" value="Tetratricopeptide repeat domain"/>
    <property type="match status" value="1"/>
</dbReference>
<reference evidence="2" key="2">
    <citation type="submission" date="2020-09" db="EMBL/GenBank/DDBJ databases">
        <authorList>
            <person name="Sun Q."/>
            <person name="Ohkuma M."/>
        </authorList>
    </citation>
    <scope>NUCLEOTIDE SEQUENCE</scope>
    <source>
        <strain evidence="2">JCM 3313</strain>
    </source>
</reference>
<dbReference type="InterPro" id="IPR019734">
    <property type="entry name" value="TPR_rpt"/>
</dbReference>
<evidence type="ECO:0000313" key="2">
    <source>
        <dbReference type="EMBL" id="GGP56631.1"/>
    </source>
</evidence>
<sequence>MSHDDCLALVESGQLARAQRVAEEGLRAASRDADGDRAGFRLTLAWIALDRGDPAACARHLDAVAAEAGATVRHLARARCLRGLLLCQQADPRLAVKALTAAVRRLRGDHRWQANALIGRGIARCYAVRPAEADADFAAARALLLSIGEPERAAMALHNRGFAAVLAGDHPAALRHYERAAREGLRVASKPEALVDRAQALLAAGLVAEAREVLRPAVALLDRCDRGSRLPEALLLAGRCALRDDDPAAARDLAARAATMFRAQGRAAWVPAATAVALRAGAQAVETAVEIAAACDAHGHHEDAAELRLATGALVEAAARRHRGTARARALGWLARARLAGDRRAAVAACRAGLALQPPDQHPGPELVAIALDHALAAGDAMAVVRWAEHRRADPPAPVPATARPSAELRLARARDDHDGIVRLEREIRRLSLAAGTDRRHRAFPDPAALGERALLHFTSHRGRLVAVSVVAGRVRLRDAGDARRFDHHVRSLALGRNATAIRELDGLTAPAGDRPLVVVPSPELERLPWAALPSCRGRAVSVAPSAACWLRAARTPLALDRRLWVAGPGLRHAVAEVRALRRRHGGTRRSTVESTLDALARADVAHIAAHGEFRAGSPLFSHLRLADGPLHGHDLDRLERAPAVVVLSACHSGLAPLLLRRGARAVIACVRDVPDARAPALMATLHAALGTGPAQALADAQAEHGDLGFSCFGAG</sequence>
<gene>
    <name evidence="2" type="ORF">GCM10010185_31080</name>
</gene>
<dbReference type="AlphaFoldDB" id="A0A918ALJ6"/>
<accession>A0A918ALJ6</accession>
<dbReference type="SUPFAM" id="SSF48452">
    <property type="entry name" value="TPR-like"/>
    <property type="match status" value="1"/>
</dbReference>
<dbReference type="SMART" id="SM00028">
    <property type="entry name" value="TPR"/>
    <property type="match status" value="3"/>
</dbReference>
<dbReference type="InterPro" id="IPR011990">
    <property type="entry name" value="TPR-like_helical_dom_sf"/>
</dbReference>
<keyword evidence="3" id="KW-1185">Reference proteome</keyword>
<dbReference type="RefSeq" id="WP_189223973.1">
    <property type="nucleotide sequence ID" value="NZ_BMRG01000005.1"/>
</dbReference>
<reference evidence="2" key="1">
    <citation type="journal article" date="2014" name="Int. J. Syst. Evol. Microbiol.">
        <title>Complete genome sequence of Corynebacterium casei LMG S-19264T (=DSM 44701T), isolated from a smear-ripened cheese.</title>
        <authorList>
            <consortium name="US DOE Joint Genome Institute (JGI-PGF)"/>
            <person name="Walter F."/>
            <person name="Albersmeier A."/>
            <person name="Kalinowski J."/>
            <person name="Ruckert C."/>
        </authorList>
    </citation>
    <scope>NUCLEOTIDE SEQUENCE</scope>
    <source>
        <strain evidence="2">JCM 3313</strain>
    </source>
</reference>
<comment type="caution">
    <text evidence="2">The sequence shown here is derived from an EMBL/GenBank/DDBJ whole genome shotgun (WGS) entry which is preliminary data.</text>
</comment>
<proteinExistence type="predicted"/>